<comment type="function">
    <text evidence="2">Catalyzes the hydrolysis of 5-hydroxyisourate (HIU) to 2-oxo-4-hydroxy-4-carboxy-5-ureidoimidazoline (OHCU).</text>
</comment>
<evidence type="ECO:0000256" key="7">
    <source>
        <dbReference type="PIRSR" id="PIRSR600895-51"/>
    </source>
</evidence>
<organism evidence="10 11">
    <name type="scientific">Archangium violaceum Cb vi76</name>
    <dbReference type="NCBI Taxonomy" id="1406225"/>
    <lineage>
        <taxon>Bacteria</taxon>
        <taxon>Pseudomonadati</taxon>
        <taxon>Myxococcota</taxon>
        <taxon>Myxococcia</taxon>
        <taxon>Myxococcales</taxon>
        <taxon>Cystobacterineae</taxon>
        <taxon>Archangiaceae</taxon>
        <taxon>Archangium</taxon>
    </lineage>
</organism>
<dbReference type="InterPro" id="IPR023418">
    <property type="entry name" value="Thyroxine_BS"/>
</dbReference>
<comment type="caution">
    <text evidence="10">The sequence shown here is derived from an EMBL/GenBank/DDBJ whole genome shotgun (WGS) entry which is preliminary data.</text>
</comment>
<comment type="catalytic activity">
    <reaction evidence="1 8">
        <text>5-hydroxyisourate + H2O = 5-hydroxy-2-oxo-4-ureido-2,5-dihydro-1H-imidazole-5-carboxylate + H(+)</text>
        <dbReference type="Rhea" id="RHEA:23736"/>
        <dbReference type="ChEBI" id="CHEBI:15377"/>
        <dbReference type="ChEBI" id="CHEBI:15378"/>
        <dbReference type="ChEBI" id="CHEBI:18072"/>
        <dbReference type="ChEBI" id="CHEBI:58639"/>
        <dbReference type="EC" id="3.5.2.17"/>
    </reaction>
</comment>
<reference evidence="10 11" key="1">
    <citation type="submission" date="2014-07" db="EMBL/GenBank/DDBJ databases">
        <title>Draft Genome Sequence of Gephyronic Acid Producer, Cystobacter violaceus Strain Cb vi76.</title>
        <authorList>
            <person name="Stevens D.C."/>
            <person name="Young J."/>
            <person name="Carmichael R."/>
            <person name="Tan J."/>
            <person name="Taylor R.E."/>
        </authorList>
    </citation>
    <scope>NUCLEOTIDE SEQUENCE [LARGE SCALE GENOMIC DNA]</scope>
    <source>
        <strain evidence="10 11">Cb vi76</strain>
    </source>
</reference>
<dbReference type="EC" id="3.5.2.17" evidence="8"/>
<dbReference type="InterPro" id="IPR000895">
    <property type="entry name" value="Transthyretin/HIU_hydrolase"/>
</dbReference>
<evidence type="ECO:0000256" key="4">
    <source>
        <dbReference type="ARBA" id="ARBA00011881"/>
    </source>
</evidence>
<name>A0A084SIH7_9BACT</name>
<gene>
    <name evidence="10" type="ORF">Q664_42055</name>
</gene>
<evidence type="ECO:0000256" key="1">
    <source>
        <dbReference type="ARBA" id="ARBA00001043"/>
    </source>
</evidence>
<feature type="binding site" evidence="7">
    <location>
        <position position="107"/>
    </location>
    <ligand>
        <name>substrate</name>
    </ligand>
</feature>
<evidence type="ECO:0000256" key="8">
    <source>
        <dbReference type="RuleBase" id="RU361270"/>
    </source>
</evidence>
<dbReference type="PRINTS" id="PR00189">
    <property type="entry name" value="TRNSTHYRETIN"/>
</dbReference>
<dbReference type="PANTHER" id="PTHR10395">
    <property type="entry name" value="URICASE AND TRANSTHYRETIN-RELATED"/>
    <property type="match status" value="1"/>
</dbReference>
<evidence type="ECO:0000259" key="9">
    <source>
        <dbReference type="SMART" id="SM00095"/>
    </source>
</evidence>
<protein>
    <recommendedName>
        <fullName evidence="8">5-hydroxyisourate hydrolase</fullName>
        <shortName evidence="8">HIU hydrolase</shortName>
        <shortName evidence="8">HIUHase</shortName>
        <ecNumber evidence="8">3.5.2.17</ecNumber>
    </recommendedName>
</protein>
<proteinExistence type="inferred from homology"/>
<feature type="binding site" evidence="7">
    <location>
        <position position="44"/>
    </location>
    <ligand>
        <name>substrate</name>
    </ligand>
</feature>
<dbReference type="PROSITE" id="PS00768">
    <property type="entry name" value="TRANSTHYRETIN_1"/>
    <property type="match status" value="1"/>
</dbReference>
<dbReference type="Proteomes" id="UP000028547">
    <property type="component" value="Unassembled WGS sequence"/>
</dbReference>
<dbReference type="InterPro" id="IPR036817">
    <property type="entry name" value="Transthyretin/HIU_hydrolase_sf"/>
</dbReference>
<evidence type="ECO:0000256" key="6">
    <source>
        <dbReference type="ARBA" id="ARBA00022801"/>
    </source>
</evidence>
<dbReference type="EMBL" id="JPMI01000298">
    <property type="protein sequence ID" value="KFA88262.1"/>
    <property type="molecule type" value="Genomic_DNA"/>
</dbReference>
<sequence length="110" mass="12082">MGISTHILDTSRGRPAEGVTVTLHAQQGGEWKELARGVTNADGRVKPLLETIPAAGVYRLSFEVSPYFTRLGTESFYPSVSVDFRVNAPSEHYHVPLLLNPFGFSTYRGS</sequence>
<comment type="similarity">
    <text evidence="3 8">Belongs to the transthyretin family. 5-hydroxyisourate hydrolase subfamily.</text>
</comment>
<evidence type="ECO:0000256" key="3">
    <source>
        <dbReference type="ARBA" id="ARBA00009850"/>
    </source>
</evidence>
<feature type="domain" description="Transthyretin/hydroxyisourate hydrolase" evidence="9">
    <location>
        <begin position="1"/>
        <end position="109"/>
    </location>
</feature>
<evidence type="ECO:0000313" key="11">
    <source>
        <dbReference type="Proteomes" id="UP000028547"/>
    </source>
</evidence>
<dbReference type="NCBIfam" id="TIGR02962">
    <property type="entry name" value="hdxy_isourate"/>
    <property type="match status" value="1"/>
</dbReference>
<dbReference type="Pfam" id="PF00576">
    <property type="entry name" value="Transthyretin"/>
    <property type="match status" value="1"/>
</dbReference>
<keyword evidence="5 8" id="KW-0659">Purine metabolism</keyword>
<accession>A0A084SIH7</accession>
<dbReference type="SMART" id="SM00095">
    <property type="entry name" value="TR_THY"/>
    <property type="match status" value="1"/>
</dbReference>
<dbReference type="GO" id="GO:0006144">
    <property type="term" value="P:purine nucleobase metabolic process"/>
    <property type="evidence" value="ECO:0007669"/>
    <property type="project" value="UniProtKB-KW"/>
</dbReference>
<dbReference type="RefSeq" id="WP_043409169.1">
    <property type="nucleotide sequence ID" value="NZ_JPMI01000298.1"/>
</dbReference>
<dbReference type="PANTHER" id="PTHR10395:SF7">
    <property type="entry name" value="5-HYDROXYISOURATE HYDROLASE"/>
    <property type="match status" value="1"/>
</dbReference>
<keyword evidence="6 8" id="KW-0378">Hydrolase</keyword>
<evidence type="ECO:0000256" key="5">
    <source>
        <dbReference type="ARBA" id="ARBA00022631"/>
    </source>
</evidence>
<dbReference type="InterPro" id="IPR023416">
    <property type="entry name" value="Transthyretin/HIU_hydrolase_d"/>
</dbReference>
<comment type="subunit">
    <text evidence="4 8">Homotetramer.</text>
</comment>
<dbReference type="SUPFAM" id="SSF49472">
    <property type="entry name" value="Transthyretin (synonym: prealbumin)"/>
    <property type="match status" value="1"/>
</dbReference>
<dbReference type="GO" id="GO:0033971">
    <property type="term" value="F:hydroxyisourate hydrolase activity"/>
    <property type="evidence" value="ECO:0007669"/>
    <property type="project" value="UniProtKB-EC"/>
</dbReference>
<dbReference type="Gene3D" id="2.60.40.180">
    <property type="entry name" value="Transthyretin/hydroxyisourate hydrolase domain"/>
    <property type="match status" value="1"/>
</dbReference>
<dbReference type="AlphaFoldDB" id="A0A084SIH7"/>
<dbReference type="InterPro" id="IPR014306">
    <property type="entry name" value="Hydroxyisourate_hydrolase"/>
</dbReference>
<evidence type="ECO:0000313" key="10">
    <source>
        <dbReference type="EMBL" id="KFA88262.1"/>
    </source>
</evidence>
<evidence type="ECO:0000256" key="2">
    <source>
        <dbReference type="ARBA" id="ARBA00002704"/>
    </source>
</evidence>
<dbReference type="CDD" id="cd05822">
    <property type="entry name" value="TLP_HIUase"/>
    <property type="match status" value="1"/>
</dbReference>
<feature type="binding site" evidence="7">
    <location>
        <position position="6"/>
    </location>
    <ligand>
        <name>substrate</name>
    </ligand>
</feature>